<dbReference type="Gramene" id="Pp3c4_21690V3.1">
    <property type="protein sequence ID" value="Pp3c4_21690V3.1"/>
    <property type="gene ID" value="Pp3c4_21690"/>
</dbReference>
<name>A0A2K1KPG8_PHYPA</name>
<dbReference type="Gramene" id="Pp3c4_21690V3.2">
    <property type="protein sequence ID" value="Pp3c4_21690V3.2"/>
    <property type="gene ID" value="Pp3c4_21690"/>
</dbReference>
<reference evidence="1 3" key="2">
    <citation type="journal article" date="2018" name="Plant J.">
        <title>The Physcomitrella patens chromosome-scale assembly reveals moss genome structure and evolution.</title>
        <authorList>
            <person name="Lang D."/>
            <person name="Ullrich K.K."/>
            <person name="Murat F."/>
            <person name="Fuchs J."/>
            <person name="Jenkins J."/>
            <person name="Haas F.B."/>
            <person name="Piednoel M."/>
            <person name="Gundlach H."/>
            <person name="Van Bel M."/>
            <person name="Meyberg R."/>
            <person name="Vives C."/>
            <person name="Morata J."/>
            <person name="Symeonidi A."/>
            <person name="Hiss M."/>
            <person name="Muchero W."/>
            <person name="Kamisugi Y."/>
            <person name="Saleh O."/>
            <person name="Blanc G."/>
            <person name="Decker E.L."/>
            <person name="van Gessel N."/>
            <person name="Grimwood J."/>
            <person name="Hayes R.D."/>
            <person name="Graham S.W."/>
            <person name="Gunter L.E."/>
            <person name="McDaniel S.F."/>
            <person name="Hoernstein S.N.W."/>
            <person name="Larsson A."/>
            <person name="Li F.W."/>
            <person name="Perroud P.F."/>
            <person name="Phillips J."/>
            <person name="Ranjan P."/>
            <person name="Rokshar D.S."/>
            <person name="Rothfels C.J."/>
            <person name="Schneider L."/>
            <person name="Shu S."/>
            <person name="Stevenson D.W."/>
            <person name="Thummler F."/>
            <person name="Tillich M."/>
            <person name="Villarreal Aguilar J.C."/>
            <person name="Widiez T."/>
            <person name="Wong G.K."/>
            <person name="Wymore A."/>
            <person name="Zhang Y."/>
            <person name="Zimmer A.D."/>
            <person name="Quatrano R.S."/>
            <person name="Mayer K.F.X."/>
            <person name="Goodstein D."/>
            <person name="Casacuberta J.M."/>
            <person name="Vandepoele K."/>
            <person name="Reski R."/>
            <person name="Cuming A.C."/>
            <person name="Tuskan G.A."/>
            <person name="Maumus F."/>
            <person name="Salse J."/>
            <person name="Schmutz J."/>
            <person name="Rensing S.A."/>
        </authorList>
    </citation>
    <scope>NUCLEOTIDE SEQUENCE [LARGE SCALE GENOMIC DNA]</scope>
    <source>
        <strain evidence="2 3">cv. Gransden 2004</strain>
    </source>
</reference>
<sequence length="55" mass="6147">MSLSYSTLKPSFKISSAMFQQKLVRLGKREIGVHDFDSPECKITHISASDLGFIT</sequence>
<proteinExistence type="predicted"/>
<dbReference type="EMBL" id="ABEU02000004">
    <property type="protein sequence ID" value="PNR55678.1"/>
    <property type="molecule type" value="Genomic_DNA"/>
</dbReference>
<accession>A0A2K1KPG8</accession>
<dbReference type="PaxDb" id="3218-PP1S298_3V6.1"/>
<gene>
    <name evidence="1" type="ORF">PHYPA_006575</name>
</gene>
<evidence type="ECO:0000313" key="3">
    <source>
        <dbReference type="Proteomes" id="UP000006727"/>
    </source>
</evidence>
<evidence type="ECO:0000313" key="2">
    <source>
        <dbReference type="EnsemblPlants" id="Pp3c4_21690V3.1"/>
    </source>
</evidence>
<dbReference type="Proteomes" id="UP000006727">
    <property type="component" value="Chromosome 4"/>
</dbReference>
<dbReference type="AlphaFoldDB" id="A0A2K1KPG8"/>
<reference evidence="2" key="3">
    <citation type="submission" date="2020-12" db="UniProtKB">
        <authorList>
            <consortium name="EnsemblPlants"/>
        </authorList>
    </citation>
    <scope>IDENTIFICATION</scope>
</reference>
<keyword evidence="3" id="KW-1185">Reference proteome</keyword>
<organism evidence="1">
    <name type="scientific">Physcomitrium patens</name>
    <name type="common">Spreading-leaved earth moss</name>
    <name type="synonym">Physcomitrella patens</name>
    <dbReference type="NCBI Taxonomy" id="3218"/>
    <lineage>
        <taxon>Eukaryota</taxon>
        <taxon>Viridiplantae</taxon>
        <taxon>Streptophyta</taxon>
        <taxon>Embryophyta</taxon>
        <taxon>Bryophyta</taxon>
        <taxon>Bryophytina</taxon>
        <taxon>Bryopsida</taxon>
        <taxon>Funariidae</taxon>
        <taxon>Funariales</taxon>
        <taxon>Funariaceae</taxon>
        <taxon>Physcomitrium</taxon>
    </lineage>
</organism>
<dbReference type="InParanoid" id="A0A2K1KPG8"/>
<reference evidence="1 3" key="1">
    <citation type="journal article" date="2008" name="Science">
        <title>The Physcomitrella genome reveals evolutionary insights into the conquest of land by plants.</title>
        <authorList>
            <person name="Rensing S."/>
            <person name="Lang D."/>
            <person name="Zimmer A."/>
            <person name="Terry A."/>
            <person name="Salamov A."/>
            <person name="Shapiro H."/>
            <person name="Nishiyama T."/>
            <person name="Perroud P.-F."/>
            <person name="Lindquist E."/>
            <person name="Kamisugi Y."/>
            <person name="Tanahashi T."/>
            <person name="Sakakibara K."/>
            <person name="Fujita T."/>
            <person name="Oishi K."/>
            <person name="Shin-I T."/>
            <person name="Kuroki Y."/>
            <person name="Toyoda A."/>
            <person name="Suzuki Y."/>
            <person name="Hashimoto A."/>
            <person name="Yamaguchi K."/>
            <person name="Sugano A."/>
            <person name="Kohara Y."/>
            <person name="Fujiyama A."/>
            <person name="Anterola A."/>
            <person name="Aoki S."/>
            <person name="Ashton N."/>
            <person name="Barbazuk W.B."/>
            <person name="Barker E."/>
            <person name="Bennetzen J."/>
            <person name="Bezanilla M."/>
            <person name="Blankenship R."/>
            <person name="Cho S.H."/>
            <person name="Dutcher S."/>
            <person name="Estelle M."/>
            <person name="Fawcett J.A."/>
            <person name="Gundlach H."/>
            <person name="Hanada K."/>
            <person name="Heyl A."/>
            <person name="Hicks K.A."/>
            <person name="Hugh J."/>
            <person name="Lohr M."/>
            <person name="Mayer K."/>
            <person name="Melkozernov A."/>
            <person name="Murata T."/>
            <person name="Nelson D."/>
            <person name="Pils B."/>
            <person name="Prigge M."/>
            <person name="Reiss B."/>
            <person name="Renner T."/>
            <person name="Rombauts S."/>
            <person name="Rushton P."/>
            <person name="Sanderfoot A."/>
            <person name="Schween G."/>
            <person name="Shiu S.-H."/>
            <person name="Stueber K."/>
            <person name="Theodoulou F.L."/>
            <person name="Tu H."/>
            <person name="Van de Peer Y."/>
            <person name="Verrier P.J."/>
            <person name="Waters E."/>
            <person name="Wood A."/>
            <person name="Yang L."/>
            <person name="Cove D."/>
            <person name="Cuming A."/>
            <person name="Hasebe M."/>
            <person name="Lucas S."/>
            <person name="Mishler D.B."/>
            <person name="Reski R."/>
            <person name="Grigoriev I."/>
            <person name="Quatrano R.S."/>
            <person name="Boore J.L."/>
        </authorList>
    </citation>
    <scope>NUCLEOTIDE SEQUENCE [LARGE SCALE GENOMIC DNA]</scope>
    <source>
        <strain evidence="2 3">cv. Gransden 2004</strain>
    </source>
</reference>
<dbReference type="EnsemblPlants" id="Pp3c4_21690V3.2">
    <property type="protein sequence ID" value="Pp3c4_21690V3.2"/>
    <property type="gene ID" value="Pp3c4_21690"/>
</dbReference>
<protein>
    <submittedName>
        <fullName evidence="1 2">Uncharacterized protein</fullName>
    </submittedName>
</protein>
<dbReference type="EnsemblPlants" id="Pp3c4_21690V3.1">
    <property type="protein sequence ID" value="Pp3c4_21690V3.1"/>
    <property type="gene ID" value="Pp3c4_21690"/>
</dbReference>
<evidence type="ECO:0000313" key="1">
    <source>
        <dbReference type="EMBL" id="PNR55678.1"/>
    </source>
</evidence>